<gene>
    <name evidence="1" type="ORF">LXD69_09185</name>
</gene>
<dbReference type="InterPro" id="IPR021272">
    <property type="entry name" value="DUF2851"/>
</dbReference>
<evidence type="ECO:0000313" key="2">
    <source>
        <dbReference type="Proteomes" id="UP000830454"/>
    </source>
</evidence>
<proteinExistence type="predicted"/>
<keyword evidence="2" id="KW-1185">Reference proteome</keyword>
<reference evidence="1" key="1">
    <citation type="submission" date="2021-12" db="EMBL/GenBank/DDBJ databases">
        <authorList>
            <person name="Cha I.-T."/>
            <person name="Lee K.-E."/>
            <person name="Park S.-J."/>
        </authorList>
    </citation>
    <scope>NUCLEOTIDE SEQUENCE</scope>
    <source>
        <strain evidence="1">YSM-43</strain>
    </source>
</reference>
<organism evidence="1 2">
    <name type="scientific">Flavobacterium sediminilitoris</name>
    <dbReference type="NCBI Taxonomy" id="2024526"/>
    <lineage>
        <taxon>Bacteria</taxon>
        <taxon>Pseudomonadati</taxon>
        <taxon>Bacteroidota</taxon>
        <taxon>Flavobacteriia</taxon>
        <taxon>Flavobacteriales</taxon>
        <taxon>Flavobacteriaceae</taxon>
        <taxon>Flavobacterium</taxon>
    </lineage>
</organism>
<dbReference type="Pfam" id="PF11013">
    <property type="entry name" value="DUF2851"/>
    <property type="match status" value="1"/>
</dbReference>
<dbReference type="Proteomes" id="UP000830454">
    <property type="component" value="Chromosome"/>
</dbReference>
<sequence length="422" mass="50452">MKEDFLHYIWLHKKVNVTQLYTTKGEKIEILHFGHYLQTSGPDFFNSKIIIDNQQWAGNIEIHVKSSDWYLHNHQKDENYDNVILHIVWEHDIEVFRKDNSEIPVLELKECVSKTEVVKYENLIKTKTWINCENQITTIDDFIFDNWKERLFFERLERKSNEVLQLLSETKNDWEAVLFCMLAKNFGLNTNGEAFLKIAKSIPFSTIRKERISVENLEALLFGYSNLLEENYEDEYYIKIVSKWEYLQNKYALEKIFLEPLQFYKLRPDNFPTIRLAQLASLYSTIDNVFSKCINLNDKDKFYRLFSFETNNYWKDHYNFDKKNSTKRKLLSRNFIDLIIINTIIPLKFTYDYYIGKDNIESILSLIKQIQPEKNAIINKFNSFKIKANDAFDSQSLLQLKNEYCSKNKCLHCRIGLKLIKN</sequence>
<evidence type="ECO:0000313" key="1">
    <source>
        <dbReference type="EMBL" id="UOX32230.1"/>
    </source>
</evidence>
<accession>A0ABY4HHL5</accession>
<name>A0ABY4HHL5_9FLAO</name>
<reference evidence="1" key="2">
    <citation type="submission" date="2022-04" db="EMBL/GenBank/DDBJ databases">
        <title>Complete Genome Sequence of Flavobacterium sediminilitoris YSM-43, Isolated from a Tidal Sediment.</title>
        <authorList>
            <person name="Lee P.A."/>
        </authorList>
    </citation>
    <scope>NUCLEOTIDE SEQUENCE</scope>
    <source>
        <strain evidence="1">YSM-43</strain>
    </source>
</reference>
<protein>
    <submittedName>
        <fullName evidence="1">DUF2851 family protein</fullName>
    </submittedName>
</protein>
<dbReference type="RefSeq" id="WP_246914779.1">
    <property type="nucleotide sequence ID" value="NZ_CP090145.1"/>
</dbReference>
<dbReference type="EMBL" id="CP090145">
    <property type="protein sequence ID" value="UOX32230.1"/>
    <property type="molecule type" value="Genomic_DNA"/>
</dbReference>